<protein>
    <submittedName>
        <fullName evidence="2">Isochorismatase family protein</fullName>
    </submittedName>
</protein>
<keyword evidence="3" id="KW-1185">Reference proteome</keyword>
<dbReference type="Pfam" id="PF00857">
    <property type="entry name" value="Isochorismatase"/>
    <property type="match status" value="1"/>
</dbReference>
<gene>
    <name evidence="2" type="ORF">KJP28_02585</name>
</gene>
<evidence type="ECO:0000313" key="3">
    <source>
        <dbReference type="Proteomes" id="UP000756530"/>
    </source>
</evidence>
<dbReference type="EMBL" id="JAHUZE010000001">
    <property type="protein sequence ID" value="MBV7377796.1"/>
    <property type="molecule type" value="Genomic_DNA"/>
</dbReference>
<feature type="domain" description="Isochorismatase-like" evidence="1">
    <location>
        <begin position="3"/>
        <end position="133"/>
    </location>
</feature>
<name>A0ABS6SXV9_9RHOB</name>
<evidence type="ECO:0000313" key="2">
    <source>
        <dbReference type="EMBL" id="MBV7377796.1"/>
    </source>
</evidence>
<accession>A0ABS6SXV9</accession>
<dbReference type="Proteomes" id="UP000756530">
    <property type="component" value="Unassembled WGS sequence"/>
</dbReference>
<organism evidence="2 3">
    <name type="scientific">Maritimibacter dapengensis</name>
    <dbReference type="NCBI Taxonomy" id="2836868"/>
    <lineage>
        <taxon>Bacteria</taxon>
        <taxon>Pseudomonadati</taxon>
        <taxon>Pseudomonadota</taxon>
        <taxon>Alphaproteobacteria</taxon>
        <taxon>Rhodobacterales</taxon>
        <taxon>Roseobacteraceae</taxon>
        <taxon>Maritimibacter</taxon>
    </lineage>
</organism>
<dbReference type="InterPro" id="IPR050272">
    <property type="entry name" value="Isochorismatase-like_hydrls"/>
</dbReference>
<evidence type="ECO:0000259" key="1">
    <source>
        <dbReference type="Pfam" id="PF00857"/>
    </source>
</evidence>
<dbReference type="RefSeq" id="WP_218390665.1">
    <property type="nucleotide sequence ID" value="NZ_JAHUZE010000001.1"/>
</dbReference>
<reference evidence="2 3" key="1">
    <citation type="submission" date="2021-05" db="EMBL/GenBank/DDBJ databases">
        <title>Culturable bacteria isolated from Daya Bay.</title>
        <authorList>
            <person name="Zheng W."/>
            <person name="Yu S."/>
            <person name="Huang Y."/>
        </authorList>
    </citation>
    <scope>NUCLEOTIDE SEQUENCE [LARGE SCALE GENOMIC DNA]</scope>
    <source>
        <strain evidence="2 3">DP4N28-5</strain>
    </source>
</reference>
<proteinExistence type="predicted"/>
<comment type="caution">
    <text evidence="2">The sequence shown here is derived from an EMBL/GenBank/DDBJ whole genome shotgun (WGS) entry which is preliminary data.</text>
</comment>
<sequence>MTTALVVIDMQVSLIEDETPDPDRIMSIVFDLVARAREAGVPVVWVTDENVTPDPTLHPAFRIKPGEAHVIKRQGNAFADTALAGELGGRGVDRLVICGMQSDHCIAQTVRAAPAYGFMVTLVEDAHTTHDFDGRGFRSVIETVNRELAVLEDVIVVASERIAFD</sequence>
<dbReference type="PANTHER" id="PTHR43540">
    <property type="entry name" value="PEROXYUREIDOACRYLATE/UREIDOACRYLATE AMIDOHYDROLASE-RELATED"/>
    <property type="match status" value="1"/>
</dbReference>
<dbReference type="InterPro" id="IPR000868">
    <property type="entry name" value="Isochorismatase-like_dom"/>
</dbReference>